<evidence type="ECO:0000256" key="3">
    <source>
        <dbReference type="ARBA" id="ARBA00023224"/>
    </source>
</evidence>
<evidence type="ECO:0000259" key="7">
    <source>
        <dbReference type="PROSITE" id="PS50111"/>
    </source>
</evidence>
<dbReference type="SUPFAM" id="SSF58104">
    <property type="entry name" value="Methyl-accepting chemotaxis protein (MCP) signaling domain"/>
    <property type="match status" value="1"/>
</dbReference>
<comment type="similarity">
    <text evidence="4">Belongs to the methyl-accepting chemotaxis (MCP) protein family.</text>
</comment>
<protein>
    <submittedName>
        <fullName evidence="9">Methyl-accepting chemotaxis protein</fullName>
    </submittedName>
</protein>
<dbReference type="GO" id="GO:0005886">
    <property type="term" value="C:plasma membrane"/>
    <property type="evidence" value="ECO:0007669"/>
    <property type="project" value="TreeGrafter"/>
</dbReference>
<feature type="transmembrane region" description="Helical" evidence="6">
    <location>
        <begin position="9"/>
        <end position="30"/>
    </location>
</feature>
<dbReference type="PANTHER" id="PTHR43531">
    <property type="entry name" value="PROTEIN ICFG"/>
    <property type="match status" value="1"/>
</dbReference>
<keyword evidence="10" id="KW-1185">Reference proteome</keyword>
<dbReference type="Gene3D" id="6.10.340.10">
    <property type="match status" value="1"/>
</dbReference>
<feature type="domain" description="Methyl-accepting transducer" evidence="7">
    <location>
        <begin position="415"/>
        <end position="644"/>
    </location>
</feature>
<evidence type="ECO:0000313" key="10">
    <source>
        <dbReference type="Proteomes" id="UP000252792"/>
    </source>
</evidence>
<dbReference type="GO" id="GO:0004888">
    <property type="term" value="F:transmembrane signaling receptor activity"/>
    <property type="evidence" value="ECO:0007669"/>
    <property type="project" value="TreeGrafter"/>
</dbReference>
<keyword evidence="6" id="KW-1133">Transmembrane helix</keyword>
<name>A0A366JA96_9GAMM</name>
<evidence type="ECO:0000256" key="4">
    <source>
        <dbReference type="ARBA" id="ARBA00029447"/>
    </source>
</evidence>
<evidence type="ECO:0000256" key="6">
    <source>
        <dbReference type="SAM" id="Phobius"/>
    </source>
</evidence>
<feature type="domain" description="HBM" evidence="8">
    <location>
        <begin position="42"/>
        <end position="282"/>
    </location>
</feature>
<keyword evidence="6" id="KW-0812">Transmembrane</keyword>
<comment type="subcellular location">
    <subcellularLocation>
        <location evidence="1">Membrane</location>
    </subcellularLocation>
</comment>
<gene>
    <name evidence="9" type="ORF">DFP80_105277</name>
</gene>
<dbReference type="EMBL" id="QNSE01000005">
    <property type="protein sequence ID" value="RBP83956.1"/>
    <property type="molecule type" value="Genomic_DNA"/>
</dbReference>
<keyword evidence="2" id="KW-0145">Chemotaxis</keyword>
<evidence type="ECO:0000256" key="5">
    <source>
        <dbReference type="PROSITE-ProRule" id="PRU00284"/>
    </source>
</evidence>
<proteinExistence type="inferred from homology"/>
<evidence type="ECO:0000256" key="2">
    <source>
        <dbReference type="ARBA" id="ARBA00022500"/>
    </source>
</evidence>
<dbReference type="GO" id="GO:0006935">
    <property type="term" value="P:chemotaxis"/>
    <property type="evidence" value="ECO:0007669"/>
    <property type="project" value="UniProtKB-KW"/>
</dbReference>
<dbReference type="FunFam" id="1.10.287.950:FF:000001">
    <property type="entry name" value="Methyl-accepting chemotaxis sensory transducer"/>
    <property type="match status" value="1"/>
</dbReference>
<evidence type="ECO:0000313" key="9">
    <source>
        <dbReference type="EMBL" id="RBP83956.1"/>
    </source>
</evidence>
<dbReference type="InterPro" id="IPR032255">
    <property type="entry name" value="HBM"/>
</dbReference>
<evidence type="ECO:0000259" key="8">
    <source>
        <dbReference type="PROSITE" id="PS51753"/>
    </source>
</evidence>
<keyword evidence="3 5" id="KW-0807">Transducer</keyword>
<dbReference type="GO" id="GO:0007165">
    <property type="term" value="P:signal transduction"/>
    <property type="evidence" value="ECO:0007669"/>
    <property type="project" value="UniProtKB-KW"/>
</dbReference>
<sequence length="661" mass="70834">MVSFSKKLYLGFSVVMVLLVIVGSTAYFALTKASDGFGDYRSLARATNAVGRVQANMLMARMKEKDFILSGSSEDKEAFDLYWNNTQQFLSNATTDIKKPEEIEVIKELGFSLDNYLDGVESVVILKKKRNELVDDILNVYGPDIEKNLTKILVSAKNDGDVSAAYNASLSTRSLLLARLYALKFLETNSLAEVDRVKKEFSDLDNQLIVLEEELQNPARKALLEDVIHDVAIYEKAFSDVVNVIFDRNTIIEGSLNPLGDSVSKATEDLKLSIKSAQDQLGPELEESNFKAVYIIEAIVVVAILLGATIAWLITRSTMLQLGGDPSLVTHVVRRVSEGDLEVQLPNNNEREDSLYAAIRSMVDSLKAKAILAQKIADGDLSAKVVLASDKDSLGQALQDMVKNLNTILTDIQNAGDQIASGSSQVSSFSHSLAEGATQQKDHLQTISAALEQLSVQTSKNAESAKEANSLAAMAQQAVIKGQADMQDMVIAMKDIKEAGLTISGFIKTIDEIAEQTNLLALNAAIEAARAGEQGRGFAVVADEVRGLASRSTAAATETAKLIQLSSSKTENGVSIAESTAKSLQTVFDGISQTTDVVAKIATATSEQSLAVNEVARAIVSVGDVVEQNAAGSVEGAAAAEELSGQSAAMKQTMARFTLAS</sequence>
<accession>A0A366JA96</accession>
<dbReference type="SMART" id="SM01358">
    <property type="entry name" value="HBM"/>
    <property type="match status" value="1"/>
</dbReference>
<dbReference type="InterPro" id="IPR051310">
    <property type="entry name" value="MCP_chemotaxis"/>
</dbReference>
<comment type="caution">
    <text evidence="9">The sequence shown here is derived from an EMBL/GenBank/DDBJ whole genome shotgun (WGS) entry which is preliminary data.</text>
</comment>
<dbReference type="PANTHER" id="PTHR43531:SF11">
    <property type="entry name" value="METHYL-ACCEPTING CHEMOTAXIS PROTEIN 3"/>
    <property type="match status" value="1"/>
</dbReference>
<dbReference type="InterPro" id="IPR004089">
    <property type="entry name" value="MCPsignal_dom"/>
</dbReference>
<dbReference type="PROSITE" id="PS50111">
    <property type="entry name" value="CHEMOTAXIS_TRANSDUC_2"/>
    <property type="match status" value="1"/>
</dbReference>
<dbReference type="PROSITE" id="PS51753">
    <property type="entry name" value="HBM"/>
    <property type="match status" value="1"/>
</dbReference>
<dbReference type="Proteomes" id="UP000252792">
    <property type="component" value="Unassembled WGS sequence"/>
</dbReference>
<keyword evidence="6" id="KW-0472">Membrane</keyword>
<feature type="transmembrane region" description="Helical" evidence="6">
    <location>
        <begin position="292"/>
        <end position="314"/>
    </location>
</feature>
<dbReference type="SMART" id="SM00283">
    <property type="entry name" value="MA"/>
    <property type="match status" value="1"/>
</dbReference>
<dbReference type="Gene3D" id="1.10.287.950">
    <property type="entry name" value="Methyl-accepting chemotaxis protein"/>
    <property type="match status" value="1"/>
</dbReference>
<evidence type="ECO:0000256" key="1">
    <source>
        <dbReference type="ARBA" id="ARBA00004370"/>
    </source>
</evidence>
<dbReference type="Pfam" id="PF00015">
    <property type="entry name" value="MCPsignal"/>
    <property type="match status" value="1"/>
</dbReference>
<dbReference type="AlphaFoldDB" id="A0A366JA96"/>
<reference evidence="9 10" key="1">
    <citation type="submission" date="2018-06" db="EMBL/GenBank/DDBJ databases">
        <title>Genomic Encyclopedia of Type Strains, Phase III (KMG-III): the genomes of soil and plant-associated and newly described type strains.</title>
        <authorList>
            <person name="Whitman W."/>
        </authorList>
    </citation>
    <scope>NUCLEOTIDE SEQUENCE [LARGE SCALE GENOMIC DNA]</scope>
    <source>
        <strain evidence="9 10">CECT 7377</strain>
    </source>
</reference>
<organism evidence="9 10">
    <name type="scientific">Marinomonas rhizomae</name>
    <dbReference type="NCBI Taxonomy" id="491948"/>
    <lineage>
        <taxon>Bacteria</taxon>
        <taxon>Pseudomonadati</taxon>
        <taxon>Pseudomonadota</taxon>
        <taxon>Gammaproteobacteria</taxon>
        <taxon>Oceanospirillales</taxon>
        <taxon>Oceanospirillaceae</taxon>
        <taxon>Marinomonas</taxon>
    </lineage>
</organism>